<gene>
    <name evidence="5" type="ORF">COMA1_11647</name>
</gene>
<dbReference type="OrthoDB" id="9775724at2"/>
<keyword evidence="6" id="KW-1185">Reference proteome</keyword>
<feature type="domain" description="CobQ/CobB/MinD/ParA nucleotide binding" evidence="4">
    <location>
        <begin position="92"/>
        <end position="265"/>
    </location>
</feature>
<dbReference type="Pfam" id="PF01656">
    <property type="entry name" value="CbiA"/>
    <property type="match status" value="1"/>
</dbReference>
<evidence type="ECO:0000313" key="5">
    <source>
        <dbReference type="EMBL" id="CUS34336.1"/>
    </source>
</evidence>
<dbReference type="InterPro" id="IPR002586">
    <property type="entry name" value="CobQ/CobB/MinD/ParA_Nub-bd_dom"/>
</dbReference>
<keyword evidence="5" id="KW-0418">Kinase</keyword>
<name>A0A0S4LCL2_9BACT</name>
<proteinExistence type="predicted"/>
<dbReference type="PANTHER" id="PTHR32309:SF31">
    <property type="entry name" value="CAPSULAR EXOPOLYSACCHARIDE FAMILY"/>
    <property type="match status" value="1"/>
</dbReference>
<dbReference type="Proteomes" id="UP000199032">
    <property type="component" value="Unassembled WGS sequence"/>
</dbReference>
<dbReference type="SUPFAM" id="SSF52540">
    <property type="entry name" value="P-loop containing nucleoside triphosphate hydrolases"/>
    <property type="match status" value="1"/>
</dbReference>
<keyword evidence="2" id="KW-0067">ATP-binding</keyword>
<protein>
    <submittedName>
        <fullName evidence="5">Putative Exopolysaccharide biosynthesis related tyrosine-protein kinase</fullName>
        <ecNumber evidence="5">2.7.10.2</ecNumber>
    </submittedName>
</protein>
<organism evidence="5 6">
    <name type="scientific">Candidatus Nitrospira nitrosa</name>
    <dbReference type="NCBI Taxonomy" id="1742972"/>
    <lineage>
        <taxon>Bacteria</taxon>
        <taxon>Pseudomonadati</taxon>
        <taxon>Nitrospirota</taxon>
        <taxon>Nitrospiria</taxon>
        <taxon>Nitrospirales</taxon>
        <taxon>Nitrospiraceae</taxon>
        <taxon>Nitrospira</taxon>
    </lineage>
</organism>
<feature type="region of interest" description="Disordered" evidence="3">
    <location>
        <begin position="1"/>
        <end position="33"/>
    </location>
</feature>
<keyword evidence="1" id="KW-0547">Nucleotide-binding</keyword>
<dbReference type="PANTHER" id="PTHR32309">
    <property type="entry name" value="TYROSINE-PROTEIN KINASE"/>
    <property type="match status" value="1"/>
</dbReference>
<dbReference type="InterPro" id="IPR050445">
    <property type="entry name" value="Bact_polysacc_biosynth/exp"/>
</dbReference>
<dbReference type="STRING" id="1742972.COMA1_11647"/>
<evidence type="ECO:0000259" key="4">
    <source>
        <dbReference type="Pfam" id="PF01656"/>
    </source>
</evidence>
<evidence type="ECO:0000256" key="3">
    <source>
        <dbReference type="SAM" id="MobiDB-lite"/>
    </source>
</evidence>
<dbReference type="EMBL" id="CZQA01000001">
    <property type="protein sequence ID" value="CUS34336.1"/>
    <property type="molecule type" value="Genomic_DNA"/>
</dbReference>
<dbReference type="CDD" id="cd05387">
    <property type="entry name" value="BY-kinase"/>
    <property type="match status" value="1"/>
</dbReference>
<dbReference type="GO" id="GO:0004715">
    <property type="term" value="F:non-membrane spanning protein tyrosine kinase activity"/>
    <property type="evidence" value="ECO:0007669"/>
    <property type="project" value="UniProtKB-EC"/>
</dbReference>
<sequence>MEYLQQAQERLKQQSDSGGSGAHRPADQSVTHAPPLIYSSTRAISLSEQLMRDQRLISGHAEGTFVDAYKRLRAQVMQQFRQKEWNVLGISSPTAHEGKTLTAVNLSLALAMDLAHTVLLVDADMHRPAVHRLFGMEQAQGLTEYLFDQVPLTQLLVHPGVGRLVFLPGGRSIKNSAEALASPRMAALAQELKHRYPSRFIVLDLPPILSRADVLGFSSHIDALLLVIEEGRTSSIEVEQAVSAIAGTVPILGGVLNKSGRTQLTKRRAMGLLHSHSA</sequence>
<dbReference type="Gene3D" id="3.40.50.300">
    <property type="entry name" value="P-loop containing nucleotide triphosphate hydrolases"/>
    <property type="match status" value="1"/>
</dbReference>
<dbReference type="AlphaFoldDB" id="A0A0S4LCL2"/>
<dbReference type="InterPro" id="IPR027417">
    <property type="entry name" value="P-loop_NTPase"/>
</dbReference>
<evidence type="ECO:0000256" key="2">
    <source>
        <dbReference type="ARBA" id="ARBA00022840"/>
    </source>
</evidence>
<keyword evidence="5" id="KW-0808">Transferase</keyword>
<reference evidence="5 6" key="1">
    <citation type="submission" date="2015-10" db="EMBL/GenBank/DDBJ databases">
        <authorList>
            <person name="Gilbert D.G."/>
        </authorList>
    </citation>
    <scope>NUCLEOTIDE SEQUENCE [LARGE SCALE GENOMIC DNA]</scope>
    <source>
        <strain evidence="5">COMA1</strain>
    </source>
</reference>
<dbReference type="InterPro" id="IPR005702">
    <property type="entry name" value="Wzc-like_C"/>
</dbReference>
<accession>A0A0S4LCL2</accession>
<evidence type="ECO:0000256" key="1">
    <source>
        <dbReference type="ARBA" id="ARBA00022741"/>
    </source>
</evidence>
<evidence type="ECO:0000313" key="6">
    <source>
        <dbReference type="Proteomes" id="UP000199032"/>
    </source>
</evidence>
<dbReference type="EC" id="2.7.10.2" evidence="5"/>
<dbReference type="RefSeq" id="WP_090746232.1">
    <property type="nucleotide sequence ID" value="NZ_CZQA01000001.1"/>
</dbReference>